<dbReference type="OrthoDB" id="990212at2759"/>
<name>A0A7J8WB67_9ROSI</name>
<feature type="compositionally biased region" description="Basic and acidic residues" evidence="1">
    <location>
        <begin position="1"/>
        <end position="24"/>
    </location>
</feature>
<proteinExistence type="predicted"/>
<sequence>MEGRTKQHQRWDGILKSKSEERGGKSCTCYDRVKEEEC</sequence>
<comment type="caution">
    <text evidence="2">The sequence shown here is derived from an EMBL/GenBank/DDBJ whole genome shotgun (WGS) entry which is preliminary data.</text>
</comment>
<accession>A0A7J8WB67</accession>
<dbReference type="AlphaFoldDB" id="A0A7J8WB67"/>
<organism evidence="2 3">
    <name type="scientific">Gossypium klotzschianum</name>
    <dbReference type="NCBI Taxonomy" id="34286"/>
    <lineage>
        <taxon>Eukaryota</taxon>
        <taxon>Viridiplantae</taxon>
        <taxon>Streptophyta</taxon>
        <taxon>Embryophyta</taxon>
        <taxon>Tracheophyta</taxon>
        <taxon>Spermatophyta</taxon>
        <taxon>Magnoliopsida</taxon>
        <taxon>eudicotyledons</taxon>
        <taxon>Gunneridae</taxon>
        <taxon>Pentapetalae</taxon>
        <taxon>rosids</taxon>
        <taxon>malvids</taxon>
        <taxon>Malvales</taxon>
        <taxon>Malvaceae</taxon>
        <taxon>Malvoideae</taxon>
        <taxon>Gossypium</taxon>
    </lineage>
</organism>
<dbReference type="EMBL" id="JABFAB010244351">
    <property type="protein sequence ID" value="MBA0672307.1"/>
    <property type="molecule type" value="Genomic_DNA"/>
</dbReference>
<keyword evidence="3" id="KW-1185">Reference proteome</keyword>
<evidence type="ECO:0000313" key="3">
    <source>
        <dbReference type="Proteomes" id="UP000593573"/>
    </source>
</evidence>
<evidence type="ECO:0000256" key="1">
    <source>
        <dbReference type="SAM" id="MobiDB-lite"/>
    </source>
</evidence>
<reference evidence="2 3" key="1">
    <citation type="journal article" date="2019" name="Genome Biol. Evol.">
        <title>Insights into the evolution of the New World diploid cottons (Gossypium, subgenus Houzingenia) based on genome sequencing.</title>
        <authorList>
            <person name="Grover C.E."/>
            <person name="Arick M.A. 2nd"/>
            <person name="Thrash A."/>
            <person name="Conover J.L."/>
            <person name="Sanders W.S."/>
            <person name="Peterson D.G."/>
            <person name="Frelichowski J.E."/>
            <person name="Scheffler J.A."/>
            <person name="Scheffler B.E."/>
            <person name="Wendel J.F."/>
        </authorList>
    </citation>
    <scope>NUCLEOTIDE SEQUENCE [LARGE SCALE GENOMIC DNA]</scope>
    <source>
        <strain evidence="2">57</strain>
        <tissue evidence="2">Leaf</tissue>
    </source>
</reference>
<feature type="region of interest" description="Disordered" evidence="1">
    <location>
        <begin position="1"/>
        <end position="26"/>
    </location>
</feature>
<evidence type="ECO:0000313" key="2">
    <source>
        <dbReference type="EMBL" id="MBA0672307.1"/>
    </source>
</evidence>
<protein>
    <submittedName>
        <fullName evidence="2">Uncharacterized protein</fullName>
    </submittedName>
</protein>
<gene>
    <name evidence="2" type="ORF">Goklo_024297</name>
</gene>
<dbReference type="Proteomes" id="UP000593573">
    <property type="component" value="Unassembled WGS sequence"/>
</dbReference>